<accession>A0AAF0JCY9</accession>
<name>A0AAF0JCY9_9BASI</name>
<dbReference type="SUPFAM" id="SSF50044">
    <property type="entry name" value="SH3-domain"/>
    <property type="match status" value="1"/>
</dbReference>
<dbReference type="PROSITE" id="PS50002">
    <property type="entry name" value="SH3"/>
    <property type="match status" value="1"/>
</dbReference>
<dbReference type="InterPro" id="IPR036964">
    <property type="entry name" value="RASGEF_cat_dom_sf"/>
</dbReference>
<dbReference type="GO" id="GO:0007264">
    <property type="term" value="P:small GTPase-mediated signal transduction"/>
    <property type="evidence" value="ECO:0007669"/>
    <property type="project" value="InterPro"/>
</dbReference>
<dbReference type="PROSITE" id="PS50212">
    <property type="entry name" value="RASGEF_NTER"/>
    <property type="match status" value="1"/>
</dbReference>
<protein>
    <submittedName>
        <fullName evidence="7">Uncharacterized protein</fullName>
    </submittedName>
</protein>
<dbReference type="SMART" id="SM00229">
    <property type="entry name" value="RasGEFN"/>
    <property type="match status" value="1"/>
</dbReference>
<evidence type="ECO:0000256" key="2">
    <source>
        <dbReference type="PROSITE-ProRule" id="PRU00135"/>
    </source>
</evidence>
<dbReference type="Gene3D" id="1.20.870.10">
    <property type="entry name" value="Son of sevenless (SoS) protein Chain: S domain 1"/>
    <property type="match status" value="1"/>
</dbReference>
<dbReference type="InterPro" id="IPR036028">
    <property type="entry name" value="SH3-like_dom_sf"/>
</dbReference>
<evidence type="ECO:0000256" key="4">
    <source>
        <dbReference type="SAM" id="MobiDB-lite"/>
    </source>
</evidence>
<dbReference type="InterPro" id="IPR001452">
    <property type="entry name" value="SH3_domain"/>
</dbReference>
<dbReference type="InterPro" id="IPR023578">
    <property type="entry name" value="Ras_GEF_dom_sf"/>
</dbReference>
<dbReference type="EMBL" id="CP118375">
    <property type="protein sequence ID" value="WFD42432.1"/>
    <property type="molecule type" value="Genomic_DNA"/>
</dbReference>
<evidence type="ECO:0000313" key="7">
    <source>
        <dbReference type="EMBL" id="WFD42432.1"/>
    </source>
</evidence>
<dbReference type="InterPro" id="IPR000651">
    <property type="entry name" value="Ras-like_Gua-exchang_fac_N"/>
</dbReference>
<dbReference type="AlphaFoldDB" id="A0AAF0JCY9"/>
<feature type="domain" description="SH3" evidence="5">
    <location>
        <begin position="1"/>
        <end position="28"/>
    </location>
</feature>
<evidence type="ECO:0000256" key="1">
    <source>
        <dbReference type="ARBA" id="ARBA00022443"/>
    </source>
</evidence>
<evidence type="ECO:0000259" key="5">
    <source>
        <dbReference type="PROSITE" id="PS50002"/>
    </source>
</evidence>
<evidence type="ECO:0000313" key="8">
    <source>
        <dbReference type="Proteomes" id="UP001214628"/>
    </source>
</evidence>
<keyword evidence="1 3" id="KW-0728">SH3 domain</keyword>
<sequence length="739" mass="83681">MENGWWDGLLDENTRGWFPSNYVELVTDEQAALVRQVASRSRQSSSSSSAQKSSSLMELVPMKVCDQIFNLIKLTSDYCANKPEIHICHTLMSRFLECTKHIVHDVRWMMSDTTIVRVMQMQPGSTQSSKNLIGDDLRSLCDMLPILLSRLTNQMRELTNILYCCALNATDTVVPWSRYQEVQKDTHENAMKLVHVITSLKQELDRYLSCEKQSECSMQSQRANGMTSDYHLARSSQANSGSQSSAPQGIGLSPEVHALLTADLIPSPRDAGSRSYASERGLDFQTVYLAFTSHLQSLKQILTTPQKVSSPSETPWLDALRETLESAGLVLILLDDLDLAKPIRSLHNLRTQTRASETRQFETHGHEQYQSARQRFANSANSCLVVAQRILDLRYGSTPAAYHELAEKTRLLEVDAGLLLQSLQQCLLRERRVSLTNVSVQHLQEEPISSKSSAPSPPSSSQTWPSNTGASLSSIDSSQKEMDIYSHSRLKTESFASSIQGTKGLVWGKDNLIKGGTFTALVDYLLDPRLANEEHDFCVTFLATVPTFATTEHFLEMIITRYQIDLEIRDDASYREEWISLVQRPKHSHILKVMIQWLENWWIVGDFASLDVLLSFLQDHVSDDIHCEAKETLLRLIHRCKQGLCKPLQFPQSISSVPFPILPSDLKIARFKDMNPLEVARQVTLLESKQFVRIRFIEWLSRTCSQPSLQPEKQEISEMIALHNKHTELRMLSRAVAQS</sequence>
<feature type="region of interest" description="Disordered" evidence="4">
    <location>
        <begin position="445"/>
        <end position="474"/>
    </location>
</feature>
<feature type="compositionally biased region" description="Low complexity" evidence="4">
    <location>
        <begin position="447"/>
        <end position="466"/>
    </location>
</feature>
<dbReference type="Gene3D" id="1.10.840.10">
    <property type="entry name" value="Ras guanine-nucleotide exchange factors catalytic domain"/>
    <property type="match status" value="1"/>
</dbReference>
<dbReference type="Pfam" id="PF00618">
    <property type="entry name" value="RasGEF_N"/>
    <property type="match status" value="1"/>
</dbReference>
<feature type="domain" description="N-terminal Ras-GEF" evidence="6">
    <location>
        <begin position="509"/>
        <end position="645"/>
    </location>
</feature>
<keyword evidence="8" id="KW-1185">Reference proteome</keyword>
<dbReference type="GO" id="GO:0005085">
    <property type="term" value="F:guanyl-nucleotide exchange factor activity"/>
    <property type="evidence" value="ECO:0007669"/>
    <property type="project" value="UniProtKB-KW"/>
</dbReference>
<evidence type="ECO:0000259" key="6">
    <source>
        <dbReference type="PROSITE" id="PS50212"/>
    </source>
</evidence>
<dbReference type="Proteomes" id="UP001214628">
    <property type="component" value="Chromosome 1"/>
</dbReference>
<organism evidence="7 8">
    <name type="scientific">Malassezia psittaci</name>
    <dbReference type="NCBI Taxonomy" id="1821823"/>
    <lineage>
        <taxon>Eukaryota</taxon>
        <taxon>Fungi</taxon>
        <taxon>Dikarya</taxon>
        <taxon>Basidiomycota</taxon>
        <taxon>Ustilaginomycotina</taxon>
        <taxon>Malasseziomycetes</taxon>
        <taxon>Malasseziales</taxon>
        <taxon>Malasseziaceae</taxon>
        <taxon>Malassezia</taxon>
    </lineage>
</organism>
<dbReference type="SUPFAM" id="SSF48366">
    <property type="entry name" value="Ras GEF"/>
    <property type="match status" value="1"/>
</dbReference>
<evidence type="ECO:0000256" key="3">
    <source>
        <dbReference type="PROSITE-ProRule" id="PRU00192"/>
    </source>
</evidence>
<dbReference type="Gene3D" id="2.30.30.40">
    <property type="entry name" value="SH3 Domains"/>
    <property type="match status" value="1"/>
</dbReference>
<proteinExistence type="predicted"/>
<keyword evidence="2" id="KW-0344">Guanine-nucleotide releasing factor</keyword>
<reference evidence="7" key="1">
    <citation type="submission" date="2023-02" db="EMBL/GenBank/DDBJ databases">
        <title>Mating type loci evolution in Malassezia.</title>
        <authorList>
            <person name="Coelho M.A."/>
        </authorList>
    </citation>
    <scope>NUCLEOTIDE SEQUENCE</scope>
    <source>
        <strain evidence="7">CBS 14136</strain>
    </source>
</reference>
<dbReference type="CDD" id="cd06224">
    <property type="entry name" value="REM"/>
    <property type="match status" value="1"/>
</dbReference>
<gene>
    <name evidence="7" type="ORF">MPSI1_001076</name>
</gene>